<keyword evidence="2" id="KW-1185">Reference proteome</keyword>
<gene>
    <name evidence="1" type="ORF">CGZ91_12290</name>
</gene>
<dbReference type="OrthoDB" id="3837950at2"/>
<dbReference type="InterPro" id="IPR025361">
    <property type="entry name" value="DUF4265"/>
</dbReference>
<dbReference type="AlphaFoldDB" id="A0A255EBU8"/>
<proteinExistence type="predicted"/>
<name>A0A255EBU8_9ACTN</name>
<accession>A0A255EBU8</accession>
<dbReference type="EMBL" id="NMVJ01000010">
    <property type="protein sequence ID" value="OYN89038.1"/>
    <property type="molecule type" value="Genomic_DNA"/>
</dbReference>
<dbReference type="RefSeq" id="WP_094455577.1">
    <property type="nucleotide sequence ID" value="NZ_NMVJ01000010.1"/>
</dbReference>
<sequence length="142" mass="15452">MAHVWINLPQDDDGYPPFTEEQLHTTPVGPNLHRVEATPAFAYGIAVGDVLRTQSVEDDSEWVTEVAEQGNHWCSRIVPLNGTETQRIVDLMASMGGTAVGTTYGLVTVDFEAGVDSKHVLAELQAGREAGDWDYDLGVKPT</sequence>
<organism evidence="1 2">
    <name type="scientific">Parenemella sanctibonifatiensis</name>
    <dbReference type="NCBI Taxonomy" id="2016505"/>
    <lineage>
        <taxon>Bacteria</taxon>
        <taxon>Bacillati</taxon>
        <taxon>Actinomycetota</taxon>
        <taxon>Actinomycetes</taxon>
        <taxon>Propionibacteriales</taxon>
        <taxon>Propionibacteriaceae</taxon>
        <taxon>Parenemella</taxon>
    </lineage>
</organism>
<dbReference type="Proteomes" id="UP000216300">
    <property type="component" value="Unassembled WGS sequence"/>
</dbReference>
<evidence type="ECO:0008006" key="3">
    <source>
        <dbReference type="Google" id="ProtNLM"/>
    </source>
</evidence>
<dbReference type="Pfam" id="PF14085">
    <property type="entry name" value="DUF4265"/>
    <property type="match status" value="1"/>
</dbReference>
<comment type="caution">
    <text evidence="1">The sequence shown here is derived from an EMBL/GenBank/DDBJ whole genome shotgun (WGS) entry which is preliminary data.</text>
</comment>
<evidence type="ECO:0000313" key="1">
    <source>
        <dbReference type="EMBL" id="OYN89038.1"/>
    </source>
</evidence>
<protein>
    <recommendedName>
        <fullName evidence="3">DUF4265 domain-containing protein</fullName>
    </recommendedName>
</protein>
<evidence type="ECO:0000313" key="2">
    <source>
        <dbReference type="Proteomes" id="UP000216300"/>
    </source>
</evidence>
<reference evidence="1 2" key="1">
    <citation type="submission" date="2017-07" db="EMBL/GenBank/DDBJ databases">
        <title>Draft whole genome sequences of clinical Proprionibacteriaceae strains.</title>
        <authorList>
            <person name="Bernier A.-M."/>
            <person name="Bernard K."/>
            <person name="Domingo M.-C."/>
        </authorList>
    </citation>
    <scope>NUCLEOTIDE SEQUENCE [LARGE SCALE GENOMIC DNA]</scope>
    <source>
        <strain evidence="1 2">NML 150081</strain>
    </source>
</reference>